<protein>
    <recommendedName>
        <fullName evidence="4">non-reducing end alpha-L-arabinofuranosidase</fullName>
        <ecNumber evidence="4">3.2.1.55</ecNumber>
    </recommendedName>
    <alternativeName>
        <fullName evidence="10">Beta-D-xylosidase</fullName>
    </alternativeName>
</protein>
<dbReference type="InterPro" id="IPR051563">
    <property type="entry name" value="Glycosyl_Hydrolase_51"/>
</dbReference>
<keyword evidence="7 11" id="KW-0732">Signal</keyword>
<organism evidence="13">
    <name type="scientific">Cucumis melo</name>
    <name type="common">Muskmelon</name>
    <dbReference type="NCBI Taxonomy" id="3656"/>
    <lineage>
        <taxon>Eukaryota</taxon>
        <taxon>Viridiplantae</taxon>
        <taxon>Streptophyta</taxon>
        <taxon>Embryophyta</taxon>
        <taxon>Tracheophyta</taxon>
        <taxon>Spermatophyta</taxon>
        <taxon>Magnoliopsida</taxon>
        <taxon>eudicotyledons</taxon>
        <taxon>Gunneridae</taxon>
        <taxon>Pentapetalae</taxon>
        <taxon>rosids</taxon>
        <taxon>fabids</taxon>
        <taxon>Cucurbitales</taxon>
        <taxon>Cucurbitaceae</taxon>
        <taxon>Benincaseae</taxon>
        <taxon>Cucumis</taxon>
    </lineage>
</organism>
<dbReference type="AlphaFoldDB" id="A0A9I9CWX5"/>
<name>A0A9I9CWX5_CUCME</name>
<feature type="signal peptide" evidence="11">
    <location>
        <begin position="1"/>
        <end position="17"/>
    </location>
</feature>
<dbReference type="Gene3D" id="3.20.20.80">
    <property type="entry name" value="Glycosidases"/>
    <property type="match status" value="1"/>
</dbReference>
<dbReference type="FunFam" id="3.20.20.80:FF:000025">
    <property type="entry name" value="Alpha-L-arabinofuranosidase 1"/>
    <property type="match status" value="1"/>
</dbReference>
<dbReference type="Gene3D" id="2.60.40.1180">
    <property type="entry name" value="Golgi alpha-mannosidase II"/>
    <property type="match status" value="1"/>
</dbReference>
<evidence type="ECO:0000256" key="8">
    <source>
        <dbReference type="ARBA" id="ARBA00022801"/>
    </source>
</evidence>
<evidence type="ECO:0000256" key="7">
    <source>
        <dbReference type="ARBA" id="ARBA00022729"/>
    </source>
</evidence>
<dbReference type="EC" id="3.2.1.55" evidence="4"/>
<dbReference type="EnsemblPlants" id="MELO3C009722.2.1">
    <property type="protein sequence ID" value="MELO3C009722.2.1"/>
    <property type="gene ID" value="MELO3C009722.2"/>
</dbReference>
<comment type="catalytic activity">
    <reaction evidence="1">
        <text>Hydrolysis of terminal non-reducing alpha-L-arabinofuranoside residues in alpha-L-arabinosides.</text>
        <dbReference type="EC" id="3.2.1.55"/>
    </reaction>
</comment>
<evidence type="ECO:0000256" key="5">
    <source>
        <dbReference type="ARBA" id="ARBA00022525"/>
    </source>
</evidence>
<comment type="similarity">
    <text evidence="3">Belongs to the glycosyl hydrolase 51 family.</text>
</comment>
<evidence type="ECO:0000256" key="11">
    <source>
        <dbReference type="SAM" id="SignalP"/>
    </source>
</evidence>
<evidence type="ECO:0000313" key="13">
    <source>
        <dbReference type="EnsemblPlants" id="MELO3C009722.2.1"/>
    </source>
</evidence>
<dbReference type="InterPro" id="IPR010720">
    <property type="entry name" value="Alpha-L-AF_C"/>
</dbReference>
<evidence type="ECO:0000256" key="9">
    <source>
        <dbReference type="ARBA" id="ARBA00023180"/>
    </source>
</evidence>
<dbReference type="Gramene" id="MELO3C009722.2.1">
    <property type="protein sequence ID" value="MELO3C009722.2.1"/>
    <property type="gene ID" value="MELO3C009722.2"/>
</dbReference>
<dbReference type="FunFam" id="2.60.40.1180:FF:000011">
    <property type="entry name" value="Alpha-L-arabinofuranosidase 1"/>
    <property type="match status" value="1"/>
</dbReference>
<dbReference type="Pfam" id="PF22848">
    <property type="entry name" value="ASD1_dom"/>
    <property type="match status" value="1"/>
</dbReference>
<dbReference type="GO" id="GO:0046373">
    <property type="term" value="P:L-arabinose metabolic process"/>
    <property type="evidence" value="ECO:0007669"/>
    <property type="project" value="InterPro"/>
</dbReference>
<sequence>MFFCYALVLWLYLLVHSLPLEMTLSSLCDSLSMLQMHQHGRFLKHFLEYFLRLEINHAGAGGIWAELVSNRGFEAGGPNTPSNISPWSIIGDESTISVSTDRSSCFDRNKVALRMDVLCDNGGTNICPTGGVGIYNPGFWGMNIEQGKAYKVTLFVRSFGKIDLSVSLTDSSGLKKLATASIISGDVSNWTKMEVLLNATETNHNSRLQLTTSKKGVIWFDQVSAMPVETYKGHGFRNDLVQMMADLEPRFIRFPGGCFVEGEWLRNAFRWKETIGPWEQRPGHFGDVWMYWTDDGLGYFEFLQLAEDLGAAPVWVFNNGISHQDQVDTSDISPFVQEALDSIEFARGDSSSTWGSIRASMGHPEPFDLKYVALGNEDCGKKNYRGNYIKIYNAIKRVYPDIKIISNCDGSSVKLDHPAGYYDFHIYTSANQMFSMAHKFDKTSRSGPKAFVSEYAVTGSDAGTGSLLAAVAEAAFLIGLEKNSDIVGMASYAPLFVNTNDRRWNPDAIVFNSSHFYGTPSYWVQRFFTVSSGATLLDTTLDANSASSLIASAIIWKNAEDDNYYLRIKIVNFGSKQVSFKISVNNLNAYSIRKSGSSQTVLTSVNLMDENSLNNPKKVFPVEVPLNSAGENMDAVVPPHSVTSIDLLMESSSIRMPGGHHSSASAI</sequence>
<dbReference type="InterPro" id="IPR055235">
    <property type="entry name" value="ASD1_cat"/>
</dbReference>
<evidence type="ECO:0000256" key="4">
    <source>
        <dbReference type="ARBA" id="ARBA00012670"/>
    </source>
</evidence>
<evidence type="ECO:0000256" key="10">
    <source>
        <dbReference type="ARBA" id="ARBA00082101"/>
    </source>
</evidence>
<evidence type="ECO:0000259" key="12">
    <source>
        <dbReference type="SMART" id="SM00813"/>
    </source>
</evidence>
<keyword evidence="5" id="KW-0964">Secreted</keyword>
<dbReference type="InterPro" id="IPR013780">
    <property type="entry name" value="Glyco_hydro_b"/>
</dbReference>
<keyword evidence="6" id="KW-0272">Extracellular matrix</keyword>
<keyword evidence="9" id="KW-0325">Glycoprotein</keyword>
<evidence type="ECO:0000256" key="6">
    <source>
        <dbReference type="ARBA" id="ARBA00022530"/>
    </source>
</evidence>
<dbReference type="Gene3D" id="2.60.120.260">
    <property type="entry name" value="Galactose-binding domain-like"/>
    <property type="match status" value="1"/>
</dbReference>
<dbReference type="Pfam" id="PF06964">
    <property type="entry name" value="Alpha-L-AF_C"/>
    <property type="match status" value="1"/>
</dbReference>
<comment type="subcellular location">
    <subcellularLocation>
        <location evidence="2">Secreted</location>
        <location evidence="2">Extracellular space</location>
        <location evidence="2">Extracellular matrix</location>
    </subcellularLocation>
</comment>
<dbReference type="PANTHER" id="PTHR31776">
    <property type="entry name" value="ALPHA-L-ARABINOFURANOSIDASE 1"/>
    <property type="match status" value="1"/>
</dbReference>
<evidence type="ECO:0000256" key="1">
    <source>
        <dbReference type="ARBA" id="ARBA00001462"/>
    </source>
</evidence>
<feature type="domain" description="Alpha-L-arabinofuranosidase C-terminal" evidence="12">
    <location>
        <begin position="453"/>
        <end position="641"/>
    </location>
</feature>
<feature type="chain" id="PRO_5039948007" description="non-reducing end alpha-L-arabinofuranosidase" evidence="11">
    <location>
        <begin position="18"/>
        <end position="667"/>
    </location>
</feature>
<proteinExistence type="inferred from homology"/>
<dbReference type="SUPFAM" id="SSF51445">
    <property type="entry name" value="(Trans)glycosidases"/>
    <property type="match status" value="1"/>
</dbReference>
<reference evidence="13" key="1">
    <citation type="submission" date="2023-03" db="UniProtKB">
        <authorList>
            <consortium name="EnsemblPlants"/>
        </authorList>
    </citation>
    <scope>IDENTIFICATION</scope>
</reference>
<dbReference type="PANTHER" id="PTHR31776:SF0">
    <property type="entry name" value="ALPHA-L-ARABINOFURANOSIDASE 1"/>
    <property type="match status" value="1"/>
</dbReference>
<accession>A0A9I9CWX5</accession>
<evidence type="ECO:0000256" key="3">
    <source>
        <dbReference type="ARBA" id="ARBA00007186"/>
    </source>
</evidence>
<dbReference type="GO" id="GO:0046556">
    <property type="term" value="F:alpha-L-arabinofuranosidase activity"/>
    <property type="evidence" value="ECO:0007669"/>
    <property type="project" value="UniProtKB-EC"/>
</dbReference>
<dbReference type="InterPro" id="IPR017853">
    <property type="entry name" value="GH"/>
</dbReference>
<evidence type="ECO:0000256" key="2">
    <source>
        <dbReference type="ARBA" id="ARBA00004498"/>
    </source>
</evidence>
<dbReference type="SMART" id="SM00813">
    <property type="entry name" value="Alpha-L-AF_C"/>
    <property type="match status" value="1"/>
</dbReference>
<keyword evidence="8" id="KW-0378">Hydrolase</keyword>
<dbReference type="FunFam" id="2.60.120.260:FF:000063">
    <property type="entry name" value="Putative alpha-L-arabinofuranosidase family protein"/>
    <property type="match status" value="1"/>
</dbReference>